<proteinExistence type="predicted"/>
<protein>
    <submittedName>
        <fullName evidence="2">Uncharacterized protein</fullName>
    </submittedName>
</protein>
<accession>A0A9X0QJT1</accession>
<dbReference type="Proteomes" id="UP000535182">
    <property type="component" value="Unassembled WGS sequence"/>
</dbReference>
<evidence type="ECO:0000313" key="3">
    <source>
        <dbReference type="Proteomes" id="UP000535182"/>
    </source>
</evidence>
<reference evidence="2 3" key="1">
    <citation type="submission" date="2020-08" db="EMBL/GenBank/DDBJ databases">
        <title>Genomic Encyclopedia of Type Strains, Phase IV (KMG-V): Genome sequencing to study the core and pangenomes of soil and plant-associated prokaryotes.</title>
        <authorList>
            <person name="Whitman W."/>
        </authorList>
    </citation>
    <scope>NUCLEOTIDE SEQUENCE [LARGE SCALE GENOMIC DNA]</scope>
    <source>
        <strain evidence="2 3">X5P2</strain>
    </source>
</reference>
<dbReference type="RefSeq" id="WP_183981520.1">
    <property type="nucleotide sequence ID" value="NZ_JACHEB010000017.1"/>
</dbReference>
<feature type="compositionally biased region" description="Low complexity" evidence="1">
    <location>
        <begin position="47"/>
        <end position="61"/>
    </location>
</feature>
<evidence type="ECO:0000256" key="1">
    <source>
        <dbReference type="SAM" id="MobiDB-lite"/>
    </source>
</evidence>
<keyword evidence="3" id="KW-1185">Reference proteome</keyword>
<comment type="caution">
    <text evidence="2">The sequence shown here is derived from an EMBL/GenBank/DDBJ whole genome shotgun (WGS) entry which is preliminary data.</text>
</comment>
<dbReference type="EMBL" id="JACHEB010000017">
    <property type="protein sequence ID" value="MBB5331721.1"/>
    <property type="molecule type" value="Genomic_DNA"/>
</dbReference>
<dbReference type="AlphaFoldDB" id="A0A9X0QJT1"/>
<sequence length="102" mass="11144">MTLLRNSPLASAAVALCCRTNSINAFQPTFEPELRKTAPDNSNQKKSQTQTADNQANAQSDRMTAAKIRKAIIADKTLSTYAHNIKINSLAQLPRIPYCAVP</sequence>
<evidence type="ECO:0000313" key="2">
    <source>
        <dbReference type="EMBL" id="MBB5331721.1"/>
    </source>
</evidence>
<organism evidence="2 3">
    <name type="scientific">Tunturiibacter gelidiferens</name>
    <dbReference type="NCBI Taxonomy" id="3069689"/>
    <lineage>
        <taxon>Bacteria</taxon>
        <taxon>Pseudomonadati</taxon>
        <taxon>Acidobacteriota</taxon>
        <taxon>Terriglobia</taxon>
        <taxon>Terriglobales</taxon>
        <taxon>Acidobacteriaceae</taxon>
        <taxon>Tunturiibacter</taxon>
    </lineage>
</organism>
<feature type="region of interest" description="Disordered" evidence="1">
    <location>
        <begin position="29"/>
        <end position="63"/>
    </location>
</feature>
<gene>
    <name evidence="2" type="ORF">HDF14_005370</name>
</gene>
<name>A0A9X0QJT1_9BACT</name>